<organism evidence="1 2">
    <name type="scientific">Caldithrix abyssi DSM 13497</name>
    <dbReference type="NCBI Taxonomy" id="880073"/>
    <lineage>
        <taxon>Bacteria</taxon>
        <taxon>Pseudomonadati</taxon>
        <taxon>Calditrichota</taxon>
        <taxon>Calditrichia</taxon>
        <taxon>Calditrichales</taxon>
        <taxon>Calditrichaceae</taxon>
        <taxon>Caldithrix</taxon>
    </lineage>
</organism>
<evidence type="ECO:0000313" key="2">
    <source>
        <dbReference type="Proteomes" id="UP000183868"/>
    </source>
</evidence>
<dbReference type="Proteomes" id="UP000183868">
    <property type="component" value="Chromosome"/>
</dbReference>
<name>A0A1J1C8U6_CALAY</name>
<gene>
    <name evidence="1" type="ORF">Cabys_2217</name>
</gene>
<accession>A0A1J1C8U6</accession>
<sequence>MVKAERDEWIMESARQKTKMGGIHYQKMVRVSDGMLKVK</sequence>
<proteinExistence type="predicted"/>
<evidence type="ECO:0000313" key="1">
    <source>
        <dbReference type="EMBL" id="APF18966.1"/>
    </source>
</evidence>
<dbReference type="KEGG" id="caby:Cabys_2217"/>
<dbReference type="AlphaFoldDB" id="A0A1J1C8U6"/>
<dbReference type="EMBL" id="CP018099">
    <property type="protein sequence ID" value="APF18966.1"/>
    <property type="molecule type" value="Genomic_DNA"/>
</dbReference>
<protein>
    <submittedName>
        <fullName evidence="1">Uncharacterized protein</fullName>
    </submittedName>
</protein>
<reference evidence="1 2" key="1">
    <citation type="submission" date="2016-11" db="EMBL/GenBank/DDBJ databases">
        <title>Genomic analysis of Caldithrix abyssi and proposal of a novel bacterial phylum Caldithrichaeota.</title>
        <authorList>
            <person name="Kublanov I."/>
            <person name="Sigalova O."/>
            <person name="Gavrilov S."/>
            <person name="Lebedinsky A."/>
            <person name="Ivanova N."/>
            <person name="Daum C."/>
            <person name="Reddy T."/>
            <person name="Klenk H.P."/>
            <person name="Goker M."/>
            <person name="Reva O."/>
            <person name="Miroshnichenko M."/>
            <person name="Kyprides N."/>
            <person name="Woyke T."/>
            <person name="Gelfand M."/>
        </authorList>
    </citation>
    <scope>NUCLEOTIDE SEQUENCE [LARGE SCALE GENOMIC DNA]</scope>
    <source>
        <strain evidence="1 2">LF13</strain>
    </source>
</reference>